<keyword evidence="5" id="KW-1185">Reference proteome</keyword>
<dbReference type="RefSeq" id="XP_044564674.1">
    <property type="nucleotide sequence ID" value="XM_044701516.1"/>
</dbReference>
<dbReference type="AlphaFoldDB" id="A0A6A5BZG6"/>
<reference evidence="4 5" key="1">
    <citation type="journal article" date="2019" name="Sci. Rep.">
        <title>Nanopore sequencing improves the draft genome of the human pathogenic amoeba Naegleria fowleri.</title>
        <authorList>
            <person name="Liechti N."/>
            <person name="Schurch N."/>
            <person name="Bruggmann R."/>
            <person name="Wittwer M."/>
        </authorList>
    </citation>
    <scope>NUCLEOTIDE SEQUENCE [LARGE SCALE GENOMIC DNA]</scope>
    <source>
        <strain evidence="4 5">ATCC 30894</strain>
    </source>
</reference>
<dbReference type="GO" id="GO:0000493">
    <property type="term" value="P:box H/ACA snoRNP assembly"/>
    <property type="evidence" value="ECO:0007669"/>
    <property type="project" value="InterPro"/>
</dbReference>
<evidence type="ECO:0000313" key="4">
    <source>
        <dbReference type="EMBL" id="KAF0979961.1"/>
    </source>
</evidence>
<evidence type="ECO:0000256" key="2">
    <source>
        <dbReference type="SAM" id="MobiDB-lite"/>
    </source>
</evidence>
<dbReference type="Pfam" id="PF04925">
    <property type="entry name" value="SHQ1"/>
    <property type="match status" value="1"/>
</dbReference>
<sequence>MITPKFECTQNDEFVTVVIYIPHVKMTEMEYSIDNTTVDDPNHDHTKSLFRFYVKPYFLRLHFAQELNDTGEFDLAKYDPDQERIIIQLPKKNRGEYFENLSMITWLLGANRTIGSEEGRVTSSSLLLGNEMSSPSSSSQPSKKAPLIEVVESVSNQMQDHDDDETNHGMFDENSEDWQQQLPDEKSSSELMKEELGISKIYYGFNKQFTDVFTKFSQDYINEIIDVPLNPEVISAEERRKIRILNEVEEFDPEHYLVDYINKDRDIKMVFDFKPLFLSASQPFQWSDKEQEALRSLPKKEFLISNEISVYCGLVDLLCSFAYHHRSFMGESNSESAWTICKMSSQLSWLEELNHLKETLEIFISRTCVYALYRNFDLCIQCIKDIAQLLSLGKEYVLRALLEIKDILAHTHDKYLLNKIYVDNYCIWIQGGVFNSSLEQLAHSVLKLVDEEFLMKRHDFLISEHVSLKKLEDYAEECISNSNGHVEDLIMTEQDKQRPLAL</sequence>
<dbReference type="VEuPathDB" id="AmoebaDB:NF0012430"/>
<dbReference type="InterPro" id="IPR048696">
    <property type="entry name" value="SHQ1-like_CS"/>
</dbReference>
<dbReference type="OMA" id="HNIESAW"/>
<dbReference type="EMBL" id="VFQX01000022">
    <property type="protein sequence ID" value="KAF0979961.1"/>
    <property type="molecule type" value="Genomic_DNA"/>
</dbReference>
<evidence type="ECO:0000313" key="5">
    <source>
        <dbReference type="Proteomes" id="UP000444721"/>
    </source>
</evidence>
<dbReference type="OrthoDB" id="73639at2759"/>
<dbReference type="GeneID" id="68108332"/>
<evidence type="ECO:0000256" key="1">
    <source>
        <dbReference type="ARBA" id="ARBA00005607"/>
    </source>
</evidence>
<feature type="domain" description="CS" evidence="3">
    <location>
        <begin position="1"/>
        <end position="102"/>
    </location>
</feature>
<organism evidence="4 5">
    <name type="scientific">Naegleria fowleri</name>
    <name type="common">Brain eating amoeba</name>
    <dbReference type="NCBI Taxonomy" id="5763"/>
    <lineage>
        <taxon>Eukaryota</taxon>
        <taxon>Discoba</taxon>
        <taxon>Heterolobosea</taxon>
        <taxon>Tetramitia</taxon>
        <taxon>Eutetramitia</taxon>
        <taxon>Vahlkampfiidae</taxon>
        <taxon>Naegleria</taxon>
    </lineage>
</organism>
<dbReference type="InterPro" id="IPR007052">
    <property type="entry name" value="CS_dom"/>
</dbReference>
<dbReference type="PROSITE" id="PS51203">
    <property type="entry name" value="CS"/>
    <property type="match status" value="1"/>
</dbReference>
<dbReference type="Gene3D" id="2.60.40.790">
    <property type="match status" value="1"/>
</dbReference>
<dbReference type="PANTHER" id="PTHR12967">
    <property type="entry name" value="PROTEIN SHQ1 HOMOLOG"/>
    <property type="match status" value="1"/>
</dbReference>
<comment type="caution">
    <text evidence="4">The sequence shown here is derived from an EMBL/GenBank/DDBJ whole genome shotgun (WGS) entry which is preliminary data.</text>
</comment>
<accession>A0A6A5BZG6</accession>
<dbReference type="GO" id="GO:0005737">
    <property type="term" value="C:cytoplasm"/>
    <property type="evidence" value="ECO:0007669"/>
    <property type="project" value="TreeGrafter"/>
</dbReference>
<dbReference type="PANTHER" id="PTHR12967:SF0">
    <property type="entry name" value="PROTEIN SHQ1 HOMOLOG"/>
    <property type="match status" value="1"/>
</dbReference>
<dbReference type="Proteomes" id="UP000444721">
    <property type="component" value="Unassembled WGS sequence"/>
</dbReference>
<dbReference type="InterPro" id="IPR008978">
    <property type="entry name" value="HSP20-like_chaperone"/>
</dbReference>
<feature type="region of interest" description="Disordered" evidence="2">
    <location>
        <begin position="158"/>
        <end position="180"/>
    </location>
</feature>
<dbReference type="InterPro" id="IPR007009">
    <property type="entry name" value="Shq1_C"/>
</dbReference>
<dbReference type="VEuPathDB" id="AmoebaDB:FDP41_001114"/>
<comment type="similarity">
    <text evidence="1">Belongs to the SHQ1 family.</text>
</comment>
<proteinExistence type="inferred from homology"/>
<evidence type="ECO:0000259" key="3">
    <source>
        <dbReference type="PROSITE" id="PS51203"/>
    </source>
</evidence>
<protein>
    <recommendedName>
        <fullName evidence="3">CS domain-containing protein</fullName>
    </recommendedName>
</protein>
<name>A0A6A5BZG6_NAEFO</name>
<dbReference type="InterPro" id="IPR039742">
    <property type="entry name" value="Shq1"/>
</dbReference>
<dbReference type="GO" id="GO:0051082">
    <property type="term" value="F:unfolded protein binding"/>
    <property type="evidence" value="ECO:0007669"/>
    <property type="project" value="TreeGrafter"/>
</dbReference>
<dbReference type="GO" id="GO:0005654">
    <property type="term" value="C:nucleoplasm"/>
    <property type="evidence" value="ECO:0007669"/>
    <property type="project" value="TreeGrafter"/>
</dbReference>
<gene>
    <name evidence="4" type="ORF">FDP41_001114</name>
</gene>
<dbReference type="Pfam" id="PF21413">
    <property type="entry name" value="SHQ1-like_CS"/>
    <property type="match status" value="1"/>
</dbReference>
<dbReference type="VEuPathDB" id="AmoebaDB:NfTy_049300"/>